<accession>A0ABD3G048</accession>
<proteinExistence type="predicted"/>
<evidence type="ECO:0000256" key="1">
    <source>
        <dbReference type="SAM" id="SignalP"/>
    </source>
</evidence>
<name>A0ABD3G048_9STRA</name>
<dbReference type="EMBL" id="JBIMZQ010000007">
    <property type="protein sequence ID" value="KAL3670578.1"/>
    <property type="molecule type" value="Genomic_DNA"/>
</dbReference>
<feature type="signal peptide" evidence="1">
    <location>
        <begin position="1"/>
        <end position="23"/>
    </location>
</feature>
<evidence type="ECO:0000313" key="3">
    <source>
        <dbReference type="EMBL" id="KAL3670579.1"/>
    </source>
</evidence>
<organism evidence="3 4">
    <name type="scientific">Phytophthora oleae</name>
    <dbReference type="NCBI Taxonomy" id="2107226"/>
    <lineage>
        <taxon>Eukaryota</taxon>
        <taxon>Sar</taxon>
        <taxon>Stramenopiles</taxon>
        <taxon>Oomycota</taxon>
        <taxon>Peronosporomycetes</taxon>
        <taxon>Peronosporales</taxon>
        <taxon>Peronosporaceae</taxon>
        <taxon>Phytophthora</taxon>
    </lineage>
</organism>
<comment type="caution">
    <text evidence="3">The sequence shown here is derived from an EMBL/GenBank/DDBJ whole genome shotgun (WGS) entry which is preliminary data.</text>
</comment>
<evidence type="ECO:0000313" key="2">
    <source>
        <dbReference type="EMBL" id="KAL3670578.1"/>
    </source>
</evidence>
<gene>
    <name evidence="2" type="ORF">V7S43_004890</name>
    <name evidence="3" type="ORF">V7S43_004891</name>
</gene>
<dbReference type="Proteomes" id="UP001632037">
    <property type="component" value="Unassembled WGS sequence"/>
</dbReference>
<dbReference type="AlphaFoldDB" id="A0ABD3G048"/>
<keyword evidence="4" id="KW-1185">Reference proteome</keyword>
<sequence>MESTSVELLTVELLTILAISVEGDPPSSQWTTVKAFLSNTENLFKDADSSQDTVQSFDALRVNEDGLITLFDDSALRKPSRG</sequence>
<feature type="chain" id="PRO_5044724746" evidence="1">
    <location>
        <begin position="24"/>
        <end position="82"/>
    </location>
</feature>
<protein>
    <submittedName>
        <fullName evidence="3">Uncharacterized protein</fullName>
    </submittedName>
</protein>
<reference evidence="3 4" key="1">
    <citation type="submission" date="2024-09" db="EMBL/GenBank/DDBJ databases">
        <title>Genome sequencing and assembly of Phytophthora oleae, isolate VK10A, causative agent of rot of olive drupes.</title>
        <authorList>
            <person name="Conti Taguali S."/>
            <person name="Riolo M."/>
            <person name="La Spada F."/>
            <person name="Cacciola S.O."/>
            <person name="Dionisio G."/>
        </authorList>
    </citation>
    <scope>NUCLEOTIDE SEQUENCE [LARGE SCALE GENOMIC DNA]</scope>
    <source>
        <strain evidence="3 4">VK10A</strain>
    </source>
</reference>
<keyword evidence="1" id="KW-0732">Signal</keyword>
<evidence type="ECO:0000313" key="4">
    <source>
        <dbReference type="Proteomes" id="UP001632037"/>
    </source>
</evidence>
<dbReference type="EMBL" id="JBIMZQ010000007">
    <property type="protein sequence ID" value="KAL3670579.1"/>
    <property type="molecule type" value="Genomic_DNA"/>
</dbReference>